<reference evidence="2" key="1">
    <citation type="journal article" date="2019" name="Int. J. Syst. Evol. Microbiol.">
        <title>The Global Catalogue of Microorganisms (GCM) 10K type strain sequencing project: providing services to taxonomists for standard genome sequencing and annotation.</title>
        <authorList>
            <consortium name="The Broad Institute Genomics Platform"/>
            <consortium name="The Broad Institute Genome Sequencing Center for Infectious Disease"/>
            <person name="Wu L."/>
            <person name="Ma J."/>
        </authorList>
    </citation>
    <scope>NUCLEOTIDE SEQUENCE [LARGE SCALE GENOMIC DNA]</scope>
    <source>
        <strain evidence="2">NBRC 101365</strain>
    </source>
</reference>
<dbReference type="Gene3D" id="1.25.40.10">
    <property type="entry name" value="Tetratricopeptide repeat domain"/>
    <property type="match status" value="2"/>
</dbReference>
<comment type="caution">
    <text evidence="1">The sequence shown here is derived from an EMBL/GenBank/DDBJ whole genome shotgun (WGS) entry which is preliminary data.</text>
</comment>
<protein>
    <recommendedName>
        <fullName evidence="3">Tetratricopeptide repeat protein</fullName>
    </recommendedName>
</protein>
<proteinExistence type="predicted"/>
<dbReference type="InterPro" id="IPR011990">
    <property type="entry name" value="TPR-like_helical_dom_sf"/>
</dbReference>
<keyword evidence="2" id="KW-1185">Reference proteome</keyword>
<dbReference type="SUPFAM" id="SSF48452">
    <property type="entry name" value="TPR-like"/>
    <property type="match status" value="1"/>
</dbReference>
<accession>A0ABQ6CKQ6</accession>
<dbReference type="SMART" id="SM00028">
    <property type="entry name" value="TPR"/>
    <property type="match status" value="6"/>
</dbReference>
<evidence type="ECO:0000313" key="2">
    <source>
        <dbReference type="Proteomes" id="UP001156882"/>
    </source>
</evidence>
<name>A0ABQ6CKQ6_9HYPH</name>
<organism evidence="1 2">
    <name type="scientific">Labrys miyagiensis</name>
    <dbReference type="NCBI Taxonomy" id="346912"/>
    <lineage>
        <taxon>Bacteria</taxon>
        <taxon>Pseudomonadati</taxon>
        <taxon>Pseudomonadota</taxon>
        <taxon>Alphaproteobacteria</taxon>
        <taxon>Hyphomicrobiales</taxon>
        <taxon>Xanthobacteraceae</taxon>
        <taxon>Labrys</taxon>
    </lineage>
</organism>
<dbReference type="Proteomes" id="UP001156882">
    <property type="component" value="Unassembled WGS sequence"/>
</dbReference>
<gene>
    <name evidence="1" type="ORF">GCM10007874_33500</name>
</gene>
<dbReference type="PANTHER" id="PTHR12558">
    <property type="entry name" value="CELL DIVISION CYCLE 16,23,27"/>
    <property type="match status" value="1"/>
</dbReference>
<evidence type="ECO:0008006" key="3">
    <source>
        <dbReference type="Google" id="ProtNLM"/>
    </source>
</evidence>
<dbReference type="PANTHER" id="PTHR12558:SF13">
    <property type="entry name" value="CELL DIVISION CYCLE PROTEIN 27 HOMOLOG"/>
    <property type="match status" value="1"/>
</dbReference>
<dbReference type="InterPro" id="IPR019734">
    <property type="entry name" value="TPR_rpt"/>
</dbReference>
<sequence>MKAKAPPDQADANEAYAKGRAALDKYSLDEARFWFGRCTQIAEGDPRGDVGLAQTAFLAGRSHEAARYWRAVVDRIPTSPSARLGQADTLMALGDFKGAIEAVESAESLAGANSNTILRRARLAVSQNQMEEACYLFATLRAAVPPRLEGFLEAAAIHMHDGDYAQATAIFESACELFPSVHAAHAGRALTLARSGDTERFSECLKEGRRRFPASPDWTYAQVEHLLANGNANGALRLSEELLAQHPERIEGLIAAARVAEALQDWGQARDAWTRIADRDDSPKEAPLSRLLCRIRLGEAAIVDRELPEHHDELRAGSSLGPQLLQAEIAAERGAYAEAAAIWQDMLAARPTSLPIRAALAKMLALSGRSDSAASVLDAAPQFKDHPALLAARLMISRATHDARATARSASRLLRSRFGRALAAAWLIEALVALGRERLAERLSCAATVIPTEHERLQASFMLRHATMRYTEAIELLENADVNARLGLDNWHCDALIRVGRTREAVTLARSAFVEEVGRGESENRRNALRKFVQELGQNNASPTTENAARYRRLTAEARLSVVNTGWLKRLPTHPIVVEFLQDVERRSGDAATLVDLVAEKLPTVLPHLRSGPLIAMVLFRKAMALYEIGEKYAAIECLREVLVYDNTTRRYYLIYKKLYREFVRPLQIENNLYPLVVILSCRKNLLAARLLSKQLHDFPHMIIIGDPESRVPLFDGVLLTLPCSDGYEGLPKKVAAAYEYLAITSTCKSCIKIDEDTYIENFERFRQMLADIGSSGADYAGEIDVFGDPAYHFGKCQDPLISIRPARHAPAKFCYGRAYYLSRKALGRFAEITRRFPVFLDDAVYEDVMVGEVMASVGIEPRFASLEHQGTLFSDTLD</sequence>
<evidence type="ECO:0000313" key="1">
    <source>
        <dbReference type="EMBL" id="GLS20333.1"/>
    </source>
</evidence>
<dbReference type="EMBL" id="BSPC01000028">
    <property type="protein sequence ID" value="GLS20333.1"/>
    <property type="molecule type" value="Genomic_DNA"/>
</dbReference>